<dbReference type="Gene3D" id="1.10.1040.10">
    <property type="entry name" value="N-(1-d-carboxylethyl)-l-norvaline Dehydrogenase, domain 2"/>
    <property type="match status" value="1"/>
</dbReference>
<gene>
    <name evidence="5" type="ORF">FLP23_02415</name>
</gene>
<evidence type="ECO:0000256" key="2">
    <source>
        <dbReference type="ARBA" id="ARBA00048615"/>
    </source>
</evidence>
<protein>
    <submittedName>
        <fullName evidence="5">Mannitol dehydrogenase family protein</fullName>
    </submittedName>
</protein>
<dbReference type="InterPro" id="IPR036291">
    <property type="entry name" value="NAD(P)-bd_dom_sf"/>
</dbReference>
<dbReference type="PRINTS" id="PR00084">
    <property type="entry name" value="MTLDHDRGNASE"/>
</dbReference>
<evidence type="ECO:0000259" key="4">
    <source>
        <dbReference type="Pfam" id="PF08125"/>
    </source>
</evidence>
<feature type="domain" description="Mannitol dehydrogenase N-terminal" evidence="3">
    <location>
        <begin position="41"/>
        <end position="285"/>
    </location>
</feature>
<dbReference type="Proteomes" id="UP000322159">
    <property type="component" value="Chromosome"/>
</dbReference>
<proteinExistence type="predicted"/>
<organism evidence="5 6">
    <name type="scientific">Protaetiibacter larvae</name>
    <dbReference type="NCBI Taxonomy" id="2592654"/>
    <lineage>
        <taxon>Bacteria</taxon>
        <taxon>Bacillati</taxon>
        <taxon>Actinomycetota</taxon>
        <taxon>Actinomycetes</taxon>
        <taxon>Micrococcales</taxon>
        <taxon>Microbacteriaceae</taxon>
        <taxon>Protaetiibacter</taxon>
    </lineage>
</organism>
<dbReference type="InterPro" id="IPR013328">
    <property type="entry name" value="6PGD_dom2"/>
</dbReference>
<evidence type="ECO:0000313" key="6">
    <source>
        <dbReference type="Proteomes" id="UP000322159"/>
    </source>
</evidence>
<dbReference type="Gene3D" id="3.40.50.720">
    <property type="entry name" value="NAD(P)-binding Rossmann-like Domain"/>
    <property type="match status" value="1"/>
</dbReference>
<feature type="domain" description="Mannitol dehydrogenase C-terminal" evidence="4">
    <location>
        <begin position="294"/>
        <end position="415"/>
    </location>
</feature>
<dbReference type="AlphaFoldDB" id="A0A5C1Y5B0"/>
<keyword evidence="1" id="KW-0560">Oxidoreductase</keyword>
<evidence type="ECO:0000259" key="3">
    <source>
        <dbReference type="Pfam" id="PF01232"/>
    </source>
</evidence>
<sequence length="459" mass="49073">MARRPVRRDGIRSGRMSEPVPRLTRAALARAGEPLEAAPARIVHLGVGAFHRAHQAWYTSRAPDAADWGIAAFTARTDAVARRLAPQDGVYTLVERGPEADRFEHIGSIVEVHPATRTDRLRELVAAPSTAVATLTITEAGYHLRPDGVLDLADVEIAHDVEALRGGRFDALLTPLARLLLGLADRRTDGVEPIAIVSCDNLPDNGARLAAALAVLASETGRTGALQAASFVNTSVDRITPRTTEADLEAIAEATGWRDEAPAVTEPFADWTLSGEFPSGHPAWDAAGARFVGDIRAHTQRKLLVLNGGHLVLAFEGLRRGLATVADAIADRDCRRALERFWDEAARTVGSPDTDAYRAALEERFANRRIEHPLAQIAVDTVTKLSLRVLPVIRAERAAGRDAAGSTAVVAAWAACRTAGLLPGERSDRGEFDRALDTLLEGADPRDGEAIVAAVTPPG</sequence>
<dbReference type="InterPro" id="IPR050988">
    <property type="entry name" value="Mannitol_DH/Oxidoreductase"/>
</dbReference>
<dbReference type="EMBL" id="CP043504">
    <property type="protein sequence ID" value="QEO08966.1"/>
    <property type="molecule type" value="Genomic_DNA"/>
</dbReference>
<evidence type="ECO:0000256" key="1">
    <source>
        <dbReference type="ARBA" id="ARBA00023002"/>
    </source>
</evidence>
<accession>A0A5C1Y5B0</accession>
<dbReference type="SUPFAM" id="SSF51735">
    <property type="entry name" value="NAD(P)-binding Rossmann-fold domains"/>
    <property type="match status" value="1"/>
</dbReference>
<reference evidence="5 6" key="1">
    <citation type="submission" date="2019-09" db="EMBL/GenBank/DDBJ databases">
        <title>Genome sequencing of strain KACC 19322.</title>
        <authorList>
            <person name="Heo J."/>
            <person name="Kim S.-J."/>
            <person name="Kim J.-S."/>
            <person name="Hong S.-B."/>
            <person name="Kwon S.-W."/>
        </authorList>
    </citation>
    <scope>NUCLEOTIDE SEQUENCE [LARGE SCALE GENOMIC DNA]</scope>
    <source>
        <strain evidence="5 6">KACC 19322</strain>
    </source>
</reference>
<dbReference type="InterPro" id="IPR000669">
    <property type="entry name" value="Mannitol_DH"/>
</dbReference>
<dbReference type="GO" id="GO:0008926">
    <property type="term" value="F:mannitol-1-phosphate 5-dehydrogenase activity"/>
    <property type="evidence" value="ECO:0007669"/>
    <property type="project" value="UniProtKB-EC"/>
</dbReference>
<evidence type="ECO:0000313" key="5">
    <source>
        <dbReference type="EMBL" id="QEO08966.1"/>
    </source>
</evidence>
<dbReference type="InterPro" id="IPR013131">
    <property type="entry name" value="Mannitol_DH_N"/>
</dbReference>
<dbReference type="Pfam" id="PF01232">
    <property type="entry name" value="Mannitol_dh"/>
    <property type="match status" value="1"/>
</dbReference>
<keyword evidence="6" id="KW-1185">Reference proteome</keyword>
<dbReference type="PANTHER" id="PTHR43362:SF1">
    <property type="entry name" value="MANNITOL DEHYDROGENASE 2-RELATED"/>
    <property type="match status" value="1"/>
</dbReference>
<dbReference type="Pfam" id="PF08125">
    <property type="entry name" value="Mannitol_dh_C"/>
    <property type="match status" value="1"/>
</dbReference>
<dbReference type="OrthoDB" id="271711at2"/>
<dbReference type="SUPFAM" id="SSF48179">
    <property type="entry name" value="6-phosphogluconate dehydrogenase C-terminal domain-like"/>
    <property type="match status" value="1"/>
</dbReference>
<dbReference type="KEGG" id="lyk:FLP23_02415"/>
<dbReference type="InterPro" id="IPR008927">
    <property type="entry name" value="6-PGluconate_DH-like_C_sf"/>
</dbReference>
<name>A0A5C1Y5B0_9MICO</name>
<comment type="catalytic activity">
    <reaction evidence="2">
        <text>D-mannitol 1-phosphate + NAD(+) = beta-D-fructose 6-phosphate + NADH + H(+)</text>
        <dbReference type="Rhea" id="RHEA:19661"/>
        <dbReference type="ChEBI" id="CHEBI:15378"/>
        <dbReference type="ChEBI" id="CHEBI:57540"/>
        <dbReference type="ChEBI" id="CHEBI:57634"/>
        <dbReference type="ChEBI" id="CHEBI:57945"/>
        <dbReference type="ChEBI" id="CHEBI:61381"/>
        <dbReference type="EC" id="1.1.1.17"/>
    </reaction>
</comment>
<dbReference type="PANTHER" id="PTHR43362">
    <property type="entry name" value="MANNITOL DEHYDROGENASE DSF1-RELATED"/>
    <property type="match status" value="1"/>
</dbReference>
<dbReference type="InterPro" id="IPR013118">
    <property type="entry name" value="Mannitol_DH_C"/>
</dbReference>